<organism evidence="1 2">
    <name type="scientific">Streptomyces himastatinicus ATCC 53653</name>
    <dbReference type="NCBI Taxonomy" id="457427"/>
    <lineage>
        <taxon>Bacteria</taxon>
        <taxon>Bacillati</taxon>
        <taxon>Actinomycetota</taxon>
        <taxon>Actinomycetes</taxon>
        <taxon>Kitasatosporales</taxon>
        <taxon>Streptomycetaceae</taxon>
        <taxon>Streptomyces</taxon>
        <taxon>Streptomyces violaceusniger group</taxon>
    </lineage>
</organism>
<sequence length="419" mass="46014">MELETAIGAAGLLVAIVAAALAWAPQRLASRERSAALFVKARRHLKAQRAQLTAACVADQAERRADQGLALLTRPGWVPDRPLPLDAVRMTLREARPQEQLIVRRKELLRYWPRDAGARHLESYSAAIEAFDRPGVWFNGPSYRLLEVTPPPADRLGDGIALDFTLGHYFDGLDTTEPLAYEEALRHLRAGAGAKPLSGPYRRAVGDPFALDRRSALPGVSALTIRVDGDDPYFFLHRREAGKVAVAMGTTHVAPAGEFQPHADVLPVWQSDLDLWRTTMREYAEEFLGAADATGSGGVTLDYAHDAPYARFEEALRTGEVRVRFLGLGLDPLTWKPEFCLVCVWDAAAFDEIFADMGDRNEEGVLVVGTRAGAGYRGIPFTEDNVLGYAAHEDTLPAGRACLTLAWRWRRELLGGAPP</sequence>
<keyword evidence="2" id="KW-1185">Reference proteome</keyword>
<dbReference type="AlphaFoldDB" id="D9WCZ8"/>
<protein>
    <submittedName>
        <fullName evidence="1">XRE family transcriptional regulator</fullName>
    </submittedName>
</protein>
<gene>
    <name evidence="1" type="ORF">SSOG_02791</name>
</gene>
<evidence type="ECO:0000313" key="2">
    <source>
        <dbReference type="Proteomes" id="UP000003963"/>
    </source>
</evidence>
<dbReference type="OrthoDB" id="3831424at2"/>
<dbReference type="EMBL" id="GG657754">
    <property type="protein sequence ID" value="EFL23077.1"/>
    <property type="molecule type" value="Genomic_DNA"/>
</dbReference>
<reference evidence="1 2" key="1">
    <citation type="submission" date="2009-02" db="EMBL/GenBank/DDBJ databases">
        <title>Annotation of Streptomyces hygroscopicus strain ATCC 53653.</title>
        <authorList>
            <consortium name="The Broad Institute Genome Sequencing Platform"/>
            <consortium name="Broad Institute Microbial Sequencing Center"/>
            <person name="Fischbach M."/>
            <person name="Godfrey P."/>
            <person name="Ward D."/>
            <person name="Young S."/>
            <person name="Zeng Q."/>
            <person name="Koehrsen M."/>
            <person name="Alvarado L."/>
            <person name="Berlin A.M."/>
            <person name="Bochicchio J."/>
            <person name="Borenstein D."/>
            <person name="Chapman S.B."/>
            <person name="Chen Z."/>
            <person name="Engels R."/>
            <person name="Freedman E."/>
            <person name="Gellesch M."/>
            <person name="Goldberg J."/>
            <person name="Griggs A."/>
            <person name="Gujja S."/>
            <person name="Heilman E.R."/>
            <person name="Heiman D.I."/>
            <person name="Hepburn T.A."/>
            <person name="Howarth C."/>
            <person name="Jen D."/>
            <person name="Larson L."/>
            <person name="Lewis B."/>
            <person name="Mehta T."/>
            <person name="Park D."/>
            <person name="Pearson M."/>
            <person name="Richards J."/>
            <person name="Roberts A."/>
            <person name="Saif S."/>
            <person name="Shea T.D."/>
            <person name="Shenoy N."/>
            <person name="Sisk P."/>
            <person name="Stolte C."/>
            <person name="Sykes S.N."/>
            <person name="Thomson T."/>
            <person name="Walk T."/>
            <person name="White J."/>
            <person name="Yandava C."/>
            <person name="Straight P."/>
            <person name="Clardy J."/>
            <person name="Hung D."/>
            <person name="Kolter R."/>
            <person name="Mekalanos J."/>
            <person name="Walker S."/>
            <person name="Walsh C.T."/>
            <person name="Wieland-Brown L.C."/>
            <person name="Haas B."/>
            <person name="Nusbaum C."/>
            <person name="Birren B."/>
        </authorList>
    </citation>
    <scope>NUCLEOTIDE SEQUENCE [LARGE SCALE GENOMIC DNA]</scope>
    <source>
        <strain evidence="1 2">ATCC 53653</strain>
    </source>
</reference>
<dbReference type="Proteomes" id="UP000003963">
    <property type="component" value="Unassembled WGS sequence"/>
</dbReference>
<dbReference type="RefSeq" id="WP_009714896.1">
    <property type="nucleotide sequence ID" value="NZ_GG657754.1"/>
</dbReference>
<accession>D9WCZ8</accession>
<dbReference type="HOGENOM" id="CLU_038801_0_0_11"/>
<dbReference type="STRING" id="457427.SSOG_02791"/>
<proteinExistence type="predicted"/>
<name>D9WCZ8_9ACTN</name>
<evidence type="ECO:0000313" key="1">
    <source>
        <dbReference type="EMBL" id="EFL23077.1"/>
    </source>
</evidence>